<dbReference type="Pfam" id="PF06099">
    <property type="entry name" value="Phenol_hyd_sub"/>
    <property type="match status" value="1"/>
</dbReference>
<dbReference type="AlphaFoldDB" id="C0KGL0"/>
<evidence type="ECO:0000313" key="1">
    <source>
        <dbReference type="EMBL" id="ACN62953.1"/>
    </source>
</evidence>
<gene>
    <name evidence="1" type="primary">pcaK</name>
</gene>
<dbReference type="InterPro" id="IPR010353">
    <property type="entry name" value="DmpK"/>
</dbReference>
<protein>
    <submittedName>
        <fullName evidence="1">Phenol hydroxylase subunit</fullName>
    </submittedName>
</protein>
<proteinExistence type="predicted"/>
<reference evidence="1" key="1">
    <citation type="journal article" date="2010" name="World J. Microbiol. Biotechnol.">
        <title>A novel degradation pathway of chloroaniline in Diaphorobacter sp. PCA039 entails initial hydroxylation.</title>
        <authorList>
            <person name="Zhang T."/>
            <person name="Ren H.F."/>
            <person name="Liu Y."/>
            <person name="Zhu B.L."/>
            <person name="Liu Z.P."/>
            <person name="Liu S.J."/>
        </authorList>
    </citation>
    <scope>NUCLEOTIDE SEQUENCE</scope>
    <source>
        <strain evidence="1">PCA039</strain>
    </source>
</reference>
<accession>C0KGL0</accession>
<sequence>MQNRWRKTEKETVMTHTAIATDASATPQPVCDLSQRFVRVLGRRDNGFVEFAFSIGWPELSVELMLPEPAFDAFCAAHRVRHLDD</sequence>
<organism evidence="1">
    <name type="scientific">Diaphorobacter sp. PCA039</name>
    <dbReference type="NCBI Taxonomy" id="266831"/>
    <lineage>
        <taxon>Bacteria</taxon>
        <taxon>Pseudomonadati</taxon>
        <taxon>Pseudomonadota</taxon>
        <taxon>Betaproteobacteria</taxon>
        <taxon>Burkholderiales</taxon>
        <taxon>Comamonadaceae</taxon>
        <taxon>Diaphorobacter</taxon>
    </lineage>
</organism>
<name>C0KGL0_9BURK</name>
<dbReference type="EMBL" id="FJ601374">
    <property type="protein sequence ID" value="ACN62953.1"/>
    <property type="molecule type" value="Genomic_DNA"/>
</dbReference>